<name>A0A3M6AMK3_PSESS</name>
<protein>
    <recommendedName>
        <fullName evidence="1">Metallo-beta-lactamase domain-containing protein</fullName>
    </recommendedName>
</protein>
<reference evidence="2 3" key="1">
    <citation type="submission" date="2018-08" db="EMBL/GenBank/DDBJ databases">
        <title>Recombination of ecologically and evolutionarily significant loci maintains genetic cohesion in the Pseudomonas syringae species complex.</title>
        <authorList>
            <person name="Dillon M."/>
            <person name="Thakur S."/>
            <person name="Almeida R.N.D."/>
            <person name="Weir B.S."/>
            <person name="Guttman D.S."/>
        </authorList>
    </citation>
    <scope>NUCLEOTIDE SEQUENCE [LARGE SCALE GENOMIC DNA]</scope>
    <source>
        <strain evidence="2 3">ICMP 11897</strain>
    </source>
</reference>
<dbReference type="PANTHER" id="PTHR30619">
    <property type="entry name" value="DNA INTERNALIZATION/COMPETENCE PROTEIN COMEC/REC2"/>
    <property type="match status" value="1"/>
</dbReference>
<dbReference type="InterPro" id="IPR052159">
    <property type="entry name" value="Competence_DNA_uptake"/>
</dbReference>
<dbReference type="InterPro" id="IPR001279">
    <property type="entry name" value="Metallo-B-lactamas"/>
</dbReference>
<dbReference type="Gene3D" id="3.60.15.10">
    <property type="entry name" value="Ribonuclease Z/Hydroxyacylglutathione hydrolase-like"/>
    <property type="match status" value="1"/>
</dbReference>
<evidence type="ECO:0000259" key="1">
    <source>
        <dbReference type="Pfam" id="PF00753"/>
    </source>
</evidence>
<feature type="domain" description="Metallo-beta-lactamase" evidence="1">
    <location>
        <begin position="26"/>
        <end position="94"/>
    </location>
</feature>
<dbReference type="InterPro" id="IPR036866">
    <property type="entry name" value="RibonucZ/Hydroxyglut_hydro"/>
</dbReference>
<comment type="caution">
    <text evidence="2">The sequence shown here is derived from an EMBL/GenBank/DDBJ whole genome shotgun (WGS) entry which is preliminary data.</text>
</comment>
<dbReference type="Pfam" id="PF00753">
    <property type="entry name" value="Lactamase_B"/>
    <property type="match status" value="1"/>
</dbReference>
<dbReference type="Proteomes" id="UP000272703">
    <property type="component" value="Unassembled WGS sequence"/>
</dbReference>
<proteinExistence type="predicted"/>
<sequence>MLRLHLLRSPPVLKHMLNIKMYPAKNGDAFLINANSTHILVDAGYASTFNTYIAPDLALISQSGGHIDLMVATHIDADHIGGVIEFVSLNGPPQSRDIIEVKDVWHNSLRSLPLQACDPNSERDRSLLESIQRRGFPIDSSPGANPIGAKQGASLARLLREKGYRWNAGDGTDCVTISPSCRSLPNRVEIRVIGPTLARLEVLRRWWIKELRRLGYKGNPATDDLIDDAYEILCASAPEPMAPSVLPIATHRACRLKEAYVADMSPTNGSSIAFILYVGETSALFLGDARAEDMVAALKQVAMEGASLQFDAIKVSHHGSLRSTNVELLSLIDAPHYFISSDGTHHDHPDFEVLAEIVDRPADFERKLYFSHESLASKRLQSHVSRSGARFSVHTAAHDWVNLKEDNK</sequence>
<dbReference type="EMBL" id="RBUN01000154">
    <property type="protein sequence ID" value="RMV20510.1"/>
    <property type="molecule type" value="Genomic_DNA"/>
</dbReference>
<evidence type="ECO:0000313" key="2">
    <source>
        <dbReference type="EMBL" id="RMV20510.1"/>
    </source>
</evidence>
<dbReference type="SUPFAM" id="SSF56281">
    <property type="entry name" value="Metallo-hydrolase/oxidoreductase"/>
    <property type="match status" value="1"/>
</dbReference>
<organism evidence="2 3">
    <name type="scientific">Pseudomonas savastanoi</name>
    <name type="common">Pseudomonas syringae pv. savastanoi</name>
    <dbReference type="NCBI Taxonomy" id="29438"/>
    <lineage>
        <taxon>Bacteria</taxon>
        <taxon>Pseudomonadati</taxon>
        <taxon>Pseudomonadota</taxon>
        <taxon>Gammaproteobacteria</taxon>
        <taxon>Pseudomonadales</taxon>
        <taxon>Pseudomonadaceae</taxon>
        <taxon>Pseudomonas</taxon>
    </lineage>
</organism>
<gene>
    <name evidence="2" type="ORF">ALP16_200138</name>
</gene>
<dbReference type="AlphaFoldDB" id="A0A3M6AMK3"/>
<accession>A0A3M6AMK3</accession>
<evidence type="ECO:0000313" key="3">
    <source>
        <dbReference type="Proteomes" id="UP000272703"/>
    </source>
</evidence>
<dbReference type="PANTHER" id="PTHR30619:SF1">
    <property type="entry name" value="RECOMBINATION PROTEIN 2"/>
    <property type="match status" value="1"/>
</dbReference>
<dbReference type="NCBIfam" id="NF041809">
    <property type="entry name" value="Avs1a"/>
    <property type="match status" value="1"/>
</dbReference>